<comment type="caution">
    <text evidence="1">The sequence shown here is derived from an EMBL/GenBank/DDBJ whole genome shotgun (WGS) entry which is preliminary data.</text>
</comment>
<dbReference type="EMBL" id="JAWLLM010000001">
    <property type="protein sequence ID" value="MDV7040711.1"/>
    <property type="molecule type" value="Genomic_DNA"/>
</dbReference>
<protein>
    <submittedName>
        <fullName evidence="1">Uncharacterized protein</fullName>
    </submittedName>
</protein>
<organism evidence="1 2">
    <name type="scientific">Dickeya solani</name>
    <dbReference type="NCBI Taxonomy" id="1089444"/>
    <lineage>
        <taxon>Bacteria</taxon>
        <taxon>Pseudomonadati</taxon>
        <taxon>Pseudomonadota</taxon>
        <taxon>Gammaproteobacteria</taxon>
        <taxon>Enterobacterales</taxon>
        <taxon>Pectobacteriaceae</taxon>
        <taxon>Dickeya</taxon>
    </lineage>
</organism>
<evidence type="ECO:0000313" key="2">
    <source>
        <dbReference type="Proteomes" id="UP001187868"/>
    </source>
</evidence>
<accession>A0ABU4E9K3</accession>
<evidence type="ECO:0000313" key="1">
    <source>
        <dbReference type="EMBL" id="MDV7040711.1"/>
    </source>
</evidence>
<keyword evidence="2" id="KW-1185">Reference proteome</keyword>
<reference evidence="1 2" key="1">
    <citation type="submission" date="2023-10" db="EMBL/GenBank/DDBJ databases">
        <title>Clonality and diversity in the soft rot Dickeya solani phytopathogen.</title>
        <authorList>
            <person name="Pedron J."/>
            <person name="Van Gijisegem F."/>
            <person name="Portier P."/>
            <person name="Taghouti G."/>
        </authorList>
    </citation>
    <scope>NUCLEOTIDE SEQUENCE [LARGE SCALE GENOMIC DNA]</scope>
    <source>
        <strain evidence="1 2">FVG2-MFV017-A9</strain>
    </source>
</reference>
<gene>
    <name evidence="1" type="ORF">RUJ08_01085</name>
</gene>
<name>A0ABU4E9K3_9GAMM</name>
<dbReference type="RefSeq" id="WP_155518159.1">
    <property type="nucleotide sequence ID" value="NZ_CP104920.1"/>
</dbReference>
<dbReference type="Proteomes" id="UP001187868">
    <property type="component" value="Unassembled WGS sequence"/>
</dbReference>
<proteinExistence type="predicted"/>
<sequence length="86" mass="10148">MKLSKEEFLGRNNIDEKSLKQSHLSFEKLVDIEKDYCSKIETFSDTAALFVRTLKHCSSIHSVRWRVKDTENLMEELANKQENKEK</sequence>